<feature type="region of interest" description="Disordered" evidence="1">
    <location>
        <begin position="168"/>
        <end position="202"/>
    </location>
</feature>
<proteinExistence type="predicted"/>
<evidence type="ECO:0008006" key="3">
    <source>
        <dbReference type="Google" id="ProtNLM"/>
    </source>
</evidence>
<accession>A0AAU8DMG9</accession>
<reference evidence="2" key="1">
    <citation type="submission" date="2024-05" db="EMBL/GenBank/DDBJ databases">
        <authorList>
            <person name="Cai S.Y."/>
            <person name="Jin L.M."/>
            <person name="Li H.R."/>
        </authorList>
    </citation>
    <scope>NUCLEOTIDE SEQUENCE</scope>
    <source>
        <strain evidence="2">A5-74</strain>
    </source>
</reference>
<gene>
    <name evidence="2" type="ORF">ABLG96_18565</name>
</gene>
<evidence type="ECO:0000313" key="2">
    <source>
        <dbReference type="EMBL" id="XCG63184.1"/>
    </source>
</evidence>
<dbReference type="RefSeq" id="WP_353648799.1">
    <property type="nucleotide sequence ID" value="NZ_CP159218.1"/>
</dbReference>
<dbReference type="EMBL" id="CP159218">
    <property type="protein sequence ID" value="XCG63184.1"/>
    <property type="molecule type" value="Genomic_DNA"/>
</dbReference>
<name>A0AAU8DMG9_9ACTN</name>
<dbReference type="AlphaFoldDB" id="A0AAU8DMG9"/>
<evidence type="ECO:0000256" key="1">
    <source>
        <dbReference type="SAM" id="MobiDB-lite"/>
    </source>
</evidence>
<feature type="compositionally biased region" description="Basic and acidic residues" evidence="1">
    <location>
        <begin position="169"/>
        <end position="185"/>
    </location>
</feature>
<sequence>MAIPNPLDAVRLASTAYGAVEQAVKLIPRVTSLLTDVERLVLRVNNLIGEVEVTQRRAAAAVTQVESVVAGAAGIQSRVATLVDRFEPVLTHLLPVLETLSRTTSADEVAALVKLVDALPPIVDRLDTDIMPIMDTLATVAPDLRDLLDVSRELNEIIGSVPGLRGIKRRVEDKQNEEDAYRADEEPPAAPQRKHPEATTSS</sequence>
<protein>
    <recommendedName>
        <fullName evidence="3">Ribulose 1,5-bisphosphate carboxylase large subunit</fullName>
    </recommendedName>
</protein>
<organism evidence="2">
    <name type="scientific">Nakamurella sp. A5-74</name>
    <dbReference type="NCBI Taxonomy" id="3158264"/>
    <lineage>
        <taxon>Bacteria</taxon>
        <taxon>Bacillati</taxon>
        <taxon>Actinomycetota</taxon>
        <taxon>Actinomycetes</taxon>
        <taxon>Nakamurellales</taxon>
        <taxon>Nakamurellaceae</taxon>
        <taxon>Nakamurella</taxon>
    </lineage>
</organism>